<dbReference type="InterPro" id="IPR001584">
    <property type="entry name" value="Integrase_cat-core"/>
</dbReference>
<sequence length="377" mass="41017">MDVIEQLDDPHVPIAQACEALGVSRATLYRQTRPAPPPAPPRPAPSPRRLSDPERKAVLDVLHSDEFVDQPPPEVYATLLSRGVYLASIRTMYRLLAASGESGERRAQRGPMKHAKPTLTATAPNQIWTWDITKLRGPLPGVFYCLYVVLDLFSRMTVGWLLAERESAELAEQLFAETVARHGVEPGSLTVHADRGSAMRSEGLAQLFGSLGVGRSFSRPHVSDDNAFSEAQFKTLKYQPDYPDRFASLTHAQAWCQEFFGWYNDLHQHSGLALFTPADVFYGRVEDIAARRQVALDAAYAAHPERFPNGPPVVRRPPASVAINPLSVDDAAGEAAAPPHTGTTSDAPEPGATPAAAARPLPLTSQSRNAPLCAIHS</sequence>
<dbReference type="AlphaFoldDB" id="A0A4P2PVH0"/>
<accession>A0A4P2PVH0</accession>
<organism evidence="3 5">
    <name type="scientific">Sorangium cellulosum</name>
    <name type="common">Polyangium cellulosum</name>
    <dbReference type="NCBI Taxonomy" id="56"/>
    <lineage>
        <taxon>Bacteria</taxon>
        <taxon>Pseudomonadati</taxon>
        <taxon>Myxococcota</taxon>
        <taxon>Polyangia</taxon>
        <taxon>Polyangiales</taxon>
        <taxon>Polyangiaceae</taxon>
        <taxon>Sorangium</taxon>
    </lineage>
</organism>
<dbReference type="GO" id="GO:0003676">
    <property type="term" value="F:nucleic acid binding"/>
    <property type="evidence" value="ECO:0007669"/>
    <property type="project" value="InterPro"/>
</dbReference>
<gene>
    <name evidence="3" type="primary">int</name>
    <name evidence="3" type="ORF">SOCEGT47_012590</name>
    <name evidence="4" type="ORF">SOCEGT47_039890</name>
</gene>
<evidence type="ECO:0000313" key="3">
    <source>
        <dbReference type="EMBL" id="AUX20785.1"/>
    </source>
</evidence>
<evidence type="ECO:0000256" key="1">
    <source>
        <dbReference type="SAM" id="MobiDB-lite"/>
    </source>
</evidence>
<dbReference type="EMBL" id="CP012670">
    <property type="protein sequence ID" value="AUX23463.1"/>
    <property type="molecule type" value="Genomic_DNA"/>
</dbReference>
<dbReference type="PANTHER" id="PTHR46889">
    <property type="entry name" value="TRANSPOSASE INSF FOR INSERTION SEQUENCE IS3B-RELATED"/>
    <property type="match status" value="1"/>
</dbReference>
<dbReference type="InterPro" id="IPR050900">
    <property type="entry name" value="Transposase_IS3/IS150/IS904"/>
</dbReference>
<feature type="region of interest" description="Disordered" evidence="1">
    <location>
        <begin position="332"/>
        <end position="377"/>
    </location>
</feature>
<dbReference type="InterPro" id="IPR009057">
    <property type="entry name" value="Homeodomain-like_sf"/>
</dbReference>
<dbReference type="NCBIfam" id="NF033516">
    <property type="entry name" value="transpos_IS3"/>
    <property type="match status" value="1"/>
</dbReference>
<dbReference type="SUPFAM" id="SSF46689">
    <property type="entry name" value="Homeodomain-like"/>
    <property type="match status" value="1"/>
</dbReference>
<dbReference type="GO" id="GO:0015074">
    <property type="term" value="P:DNA integration"/>
    <property type="evidence" value="ECO:0007669"/>
    <property type="project" value="InterPro"/>
</dbReference>
<dbReference type="Proteomes" id="UP000295781">
    <property type="component" value="Chromosome"/>
</dbReference>
<dbReference type="PROSITE" id="PS50994">
    <property type="entry name" value="INTEGRASE"/>
    <property type="match status" value="1"/>
</dbReference>
<dbReference type="Gene3D" id="3.30.420.10">
    <property type="entry name" value="Ribonuclease H-like superfamily/Ribonuclease H"/>
    <property type="match status" value="1"/>
</dbReference>
<dbReference type="EMBL" id="CP012670">
    <property type="protein sequence ID" value="AUX20785.1"/>
    <property type="molecule type" value="Genomic_DNA"/>
</dbReference>
<protein>
    <submittedName>
        <fullName evidence="3">Integrase</fullName>
    </submittedName>
</protein>
<proteinExistence type="predicted"/>
<evidence type="ECO:0000313" key="5">
    <source>
        <dbReference type="Proteomes" id="UP000295781"/>
    </source>
</evidence>
<dbReference type="Pfam" id="PF00665">
    <property type="entry name" value="rve"/>
    <property type="match status" value="1"/>
</dbReference>
<name>A0A4P2PVH0_SORCE</name>
<feature type="region of interest" description="Disordered" evidence="1">
    <location>
        <begin position="31"/>
        <end position="52"/>
    </location>
</feature>
<dbReference type="InterPro" id="IPR048020">
    <property type="entry name" value="Transpos_IS3"/>
</dbReference>
<dbReference type="InterPro" id="IPR012337">
    <property type="entry name" value="RNaseH-like_sf"/>
</dbReference>
<feature type="compositionally biased region" description="Pro residues" evidence="1">
    <location>
        <begin position="34"/>
        <end position="46"/>
    </location>
</feature>
<reference evidence="3 5" key="1">
    <citation type="submission" date="2015-09" db="EMBL/GenBank/DDBJ databases">
        <title>Sorangium comparison.</title>
        <authorList>
            <person name="Zaburannyi N."/>
            <person name="Bunk B."/>
            <person name="Overmann J."/>
            <person name="Mueller R."/>
        </authorList>
    </citation>
    <scope>NUCLEOTIDE SEQUENCE [LARGE SCALE GENOMIC DNA]</scope>
    <source>
        <strain evidence="3 5">So ceGT47</strain>
    </source>
</reference>
<dbReference type="PANTHER" id="PTHR46889:SF5">
    <property type="entry name" value="INTEGRASE PROTEIN"/>
    <property type="match status" value="1"/>
</dbReference>
<dbReference type="RefSeq" id="WP_129346190.1">
    <property type="nucleotide sequence ID" value="NZ_CP012670.1"/>
</dbReference>
<evidence type="ECO:0000313" key="4">
    <source>
        <dbReference type="EMBL" id="AUX23463.1"/>
    </source>
</evidence>
<dbReference type="SUPFAM" id="SSF53098">
    <property type="entry name" value="Ribonuclease H-like"/>
    <property type="match status" value="1"/>
</dbReference>
<feature type="compositionally biased region" description="Low complexity" evidence="1">
    <location>
        <begin position="347"/>
        <end position="362"/>
    </location>
</feature>
<dbReference type="InterPro" id="IPR036397">
    <property type="entry name" value="RNaseH_sf"/>
</dbReference>
<feature type="domain" description="Integrase catalytic" evidence="2">
    <location>
        <begin position="120"/>
        <end position="285"/>
    </location>
</feature>
<dbReference type="OrthoDB" id="9801287at2"/>
<evidence type="ECO:0000259" key="2">
    <source>
        <dbReference type="PROSITE" id="PS50994"/>
    </source>
</evidence>